<dbReference type="STRING" id="4540.A0A3L6TRD2"/>
<dbReference type="PANTHER" id="PTHR34835:SF83">
    <property type="entry name" value="OS09G0105200 PROTEIN"/>
    <property type="match status" value="1"/>
</dbReference>
<dbReference type="EMBL" id="PQIB02000001">
    <property type="protein sequence ID" value="RLN42789.1"/>
    <property type="molecule type" value="Genomic_DNA"/>
</dbReference>
<evidence type="ECO:0000313" key="1">
    <source>
        <dbReference type="EMBL" id="RLN42789.1"/>
    </source>
</evidence>
<comment type="caution">
    <text evidence="1">The sequence shown here is derived from an EMBL/GenBank/DDBJ whole genome shotgun (WGS) entry which is preliminary data.</text>
</comment>
<keyword evidence="2" id="KW-1185">Reference proteome</keyword>
<accession>A0A3L6TRD2</accession>
<protein>
    <submittedName>
        <fullName evidence="1">Uncharacterized protein</fullName>
    </submittedName>
</protein>
<proteinExistence type="predicted"/>
<evidence type="ECO:0000313" key="2">
    <source>
        <dbReference type="Proteomes" id="UP000275267"/>
    </source>
</evidence>
<dbReference type="PANTHER" id="PTHR34835">
    <property type="entry name" value="OS07G0283600 PROTEIN-RELATED"/>
    <property type="match status" value="1"/>
</dbReference>
<dbReference type="OrthoDB" id="669288at2759"/>
<gene>
    <name evidence="1" type="ORF">C2845_PM01G43640</name>
</gene>
<organism evidence="1 2">
    <name type="scientific">Panicum miliaceum</name>
    <name type="common">Proso millet</name>
    <name type="synonym">Broomcorn millet</name>
    <dbReference type="NCBI Taxonomy" id="4540"/>
    <lineage>
        <taxon>Eukaryota</taxon>
        <taxon>Viridiplantae</taxon>
        <taxon>Streptophyta</taxon>
        <taxon>Embryophyta</taxon>
        <taxon>Tracheophyta</taxon>
        <taxon>Spermatophyta</taxon>
        <taxon>Magnoliopsida</taxon>
        <taxon>Liliopsida</taxon>
        <taxon>Poales</taxon>
        <taxon>Poaceae</taxon>
        <taxon>PACMAD clade</taxon>
        <taxon>Panicoideae</taxon>
        <taxon>Panicodae</taxon>
        <taxon>Paniceae</taxon>
        <taxon>Panicinae</taxon>
        <taxon>Panicum</taxon>
        <taxon>Panicum sect. Panicum</taxon>
    </lineage>
</organism>
<reference evidence="2" key="1">
    <citation type="journal article" date="2019" name="Nat. Commun.">
        <title>The genome of broomcorn millet.</title>
        <authorList>
            <person name="Zou C."/>
            <person name="Miki D."/>
            <person name="Li D."/>
            <person name="Tang Q."/>
            <person name="Xiao L."/>
            <person name="Rajput S."/>
            <person name="Deng P."/>
            <person name="Jia W."/>
            <person name="Huang R."/>
            <person name="Zhang M."/>
            <person name="Sun Y."/>
            <person name="Hu J."/>
            <person name="Fu X."/>
            <person name="Schnable P.S."/>
            <person name="Li F."/>
            <person name="Zhang H."/>
            <person name="Feng B."/>
            <person name="Zhu X."/>
            <person name="Liu R."/>
            <person name="Schnable J.C."/>
            <person name="Zhu J.-K."/>
            <person name="Zhang H."/>
        </authorList>
    </citation>
    <scope>NUCLEOTIDE SEQUENCE [LARGE SCALE GENOMIC DNA]</scope>
</reference>
<sequence length="278" mass="31609">MQYLKFTVALGGGLMWQYANKFHLLPKFMLKELICSFQGIKIEIEFAPLDRDRDKVILIQDKTQRKEFSDGLEQNCKLALCRVFDAETSELVLPRRGRISGTAQVVADILNLPNKGGQVKYELDVDAINFVHEKYGIIHGSAPKIEEIVERVQKNKEANENFLRPWLMIAVSTFLCPPTNLGIRPRCYPALVDLSSVKKLNWCQFVVDQLKDAAKKIDKKNSMRGWTPLLVALIQNHKLDMAAVTQVFRKDTNHLGHCQLVTVPVLQMLVPNNENSGH</sequence>
<name>A0A3L6TRD2_PANMI</name>
<dbReference type="AlphaFoldDB" id="A0A3L6TRD2"/>
<dbReference type="Proteomes" id="UP000275267">
    <property type="component" value="Unassembled WGS sequence"/>
</dbReference>